<evidence type="ECO:0000256" key="4">
    <source>
        <dbReference type="ARBA" id="ARBA00022490"/>
    </source>
</evidence>
<dbReference type="PANTHER" id="PTHR45418">
    <property type="entry name" value="CANCER/TESTIS ANTIGEN 55"/>
    <property type="match status" value="1"/>
</dbReference>
<evidence type="ECO:0000313" key="13">
    <source>
        <dbReference type="EMBL" id="KAG5684121.1"/>
    </source>
</evidence>
<keyword evidence="8" id="KW-0067">ATP-binding</keyword>
<dbReference type="GO" id="GO:0016787">
    <property type="term" value="F:hydrolase activity"/>
    <property type="evidence" value="ECO:0007669"/>
    <property type="project" value="UniProtKB-KW"/>
</dbReference>
<name>A0A9J6CPH0_POLVA</name>
<feature type="domain" description="DNA2/NAM7 helicase helicase" evidence="10">
    <location>
        <begin position="324"/>
        <end position="427"/>
    </location>
</feature>
<keyword evidence="7" id="KW-0347">Helicase</keyword>
<feature type="domain" description="Helicase MOV-10-like beta-barrel" evidence="12">
    <location>
        <begin position="186"/>
        <end position="259"/>
    </location>
</feature>
<evidence type="ECO:0000256" key="9">
    <source>
        <dbReference type="ARBA" id="ARBA00047984"/>
    </source>
</evidence>
<feature type="domain" description="DNA2/NAM7 helicase-like C-terminal" evidence="11">
    <location>
        <begin position="534"/>
        <end position="760"/>
    </location>
</feature>
<comment type="subcellular location">
    <subcellularLocation>
        <location evidence="1">Cytoplasm</location>
    </subcellularLocation>
</comment>
<dbReference type="SUPFAM" id="SSF52540">
    <property type="entry name" value="P-loop containing nucleoside triphosphate hydrolases"/>
    <property type="match status" value="1"/>
</dbReference>
<feature type="domain" description="DNA2/NAM7 helicase helicase" evidence="10">
    <location>
        <begin position="455"/>
        <end position="525"/>
    </location>
</feature>
<dbReference type="InterPro" id="IPR041679">
    <property type="entry name" value="DNA2/NAM7-like_C"/>
</dbReference>
<evidence type="ECO:0000256" key="8">
    <source>
        <dbReference type="ARBA" id="ARBA00022840"/>
    </source>
</evidence>
<dbReference type="PANTHER" id="PTHR45418:SF1">
    <property type="entry name" value="CANCER_TESTIS ANTIGEN 55"/>
    <property type="match status" value="1"/>
</dbReference>
<dbReference type="AlphaFoldDB" id="A0A9J6CPH0"/>
<organism evidence="13 14">
    <name type="scientific">Polypedilum vanderplanki</name>
    <name type="common">Sleeping chironomid midge</name>
    <dbReference type="NCBI Taxonomy" id="319348"/>
    <lineage>
        <taxon>Eukaryota</taxon>
        <taxon>Metazoa</taxon>
        <taxon>Ecdysozoa</taxon>
        <taxon>Arthropoda</taxon>
        <taxon>Hexapoda</taxon>
        <taxon>Insecta</taxon>
        <taxon>Pterygota</taxon>
        <taxon>Neoptera</taxon>
        <taxon>Endopterygota</taxon>
        <taxon>Diptera</taxon>
        <taxon>Nematocera</taxon>
        <taxon>Chironomoidea</taxon>
        <taxon>Chironomidae</taxon>
        <taxon>Chironominae</taxon>
        <taxon>Polypedilum</taxon>
        <taxon>Polypedilum</taxon>
    </lineage>
</organism>
<dbReference type="Pfam" id="PF13086">
    <property type="entry name" value="AAA_11"/>
    <property type="match status" value="2"/>
</dbReference>
<keyword evidence="14" id="KW-1185">Reference proteome</keyword>
<evidence type="ECO:0000256" key="1">
    <source>
        <dbReference type="ARBA" id="ARBA00004496"/>
    </source>
</evidence>
<keyword evidence="6" id="KW-0378">Hydrolase</keyword>
<evidence type="ECO:0000259" key="12">
    <source>
        <dbReference type="Pfam" id="PF21634"/>
    </source>
</evidence>
<dbReference type="InterPro" id="IPR027417">
    <property type="entry name" value="P-loop_NTPase"/>
</dbReference>
<evidence type="ECO:0000256" key="6">
    <source>
        <dbReference type="ARBA" id="ARBA00022801"/>
    </source>
</evidence>
<evidence type="ECO:0000259" key="11">
    <source>
        <dbReference type="Pfam" id="PF13087"/>
    </source>
</evidence>
<dbReference type="Pfam" id="PF13087">
    <property type="entry name" value="AAA_12"/>
    <property type="match status" value="1"/>
</dbReference>
<dbReference type="EMBL" id="JADBJN010000001">
    <property type="protein sequence ID" value="KAG5684121.1"/>
    <property type="molecule type" value="Genomic_DNA"/>
</dbReference>
<dbReference type="OrthoDB" id="6513042at2759"/>
<evidence type="ECO:0000259" key="10">
    <source>
        <dbReference type="Pfam" id="PF13086"/>
    </source>
</evidence>
<evidence type="ECO:0000256" key="7">
    <source>
        <dbReference type="ARBA" id="ARBA00022806"/>
    </source>
</evidence>
<evidence type="ECO:0000313" key="14">
    <source>
        <dbReference type="Proteomes" id="UP001107558"/>
    </source>
</evidence>
<evidence type="ECO:0000256" key="2">
    <source>
        <dbReference type="ARBA" id="ARBA00005601"/>
    </source>
</evidence>
<proteinExistence type="inferred from homology"/>
<dbReference type="EC" id="3.6.4.13" evidence="3"/>
<dbReference type="GO" id="GO:0005737">
    <property type="term" value="C:cytoplasm"/>
    <property type="evidence" value="ECO:0007669"/>
    <property type="project" value="UniProtKB-SubCell"/>
</dbReference>
<dbReference type="CDD" id="cd18808">
    <property type="entry name" value="SF1_C_Upf1"/>
    <property type="match status" value="1"/>
</dbReference>
<evidence type="ECO:0000256" key="3">
    <source>
        <dbReference type="ARBA" id="ARBA00012552"/>
    </source>
</evidence>
<keyword evidence="4" id="KW-0963">Cytoplasm</keyword>
<comment type="caution">
    <text evidence="13">The sequence shown here is derived from an EMBL/GenBank/DDBJ whole genome shotgun (WGS) entry which is preliminary data.</text>
</comment>
<dbReference type="InterPro" id="IPR047187">
    <property type="entry name" value="SF1_C_Upf1"/>
</dbReference>
<dbReference type="GO" id="GO:0005524">
    <property type="term" value="F:ATP binding"/>
    <property type="evidence" value="ECO:0007669"/>
    <property type="project" value="UniProtKB-KW"/>
</dbReference>
<reference evidence="13" key="1">
    <citation type="submission" date="2021-03" db="EMBL/GenBank/DDBJ databases">
        <title>Chromosome level genome of the anhydrobiotic midge Polypedilum vanderplanki.</title>
        <authorList>
            <person name="Yoshida Y."/>
            <person name="Kikawada T."/>
            <person name="Gusev O."/>
        </authorList>
    </citation>
    <scope>NUCLEOTIDE SEQUENCE</scope>
    <source>
        <strain evidence="13">NIAS01</strain>
        <tissue evidence="13">Whole body or cell culture</tissue>
    </source>
</reference>
<keyword evidence="5" id="KW-0547">Nucleotide-binding</keyword>
<accession>A0A9J6CPH0</accession>
<comment type="similarity">
    <text evidence="2">Belongs to the DNA2/NAM7 helicase family. SDE3 subfamily.</text>
</comment>
<dbReference type="Gene3D" id="3.40.50.300">
    <property type="entry name" value="P-loop containing nucleotide triphosphate hydrolases"/>
    <property type="match status" value="2"/>
</dbReference>
<dbReference type="GO" id="GO:0003724">
    <property type="term" value="F:RNA helicase activity"/>
    <property type="evidence" value="ECO:0007669"/>
    <property type="project" value="UniProtKB-EC"/>
</dbReference>
<sequence>MIKALFEYFFQKRLENKQKLEYQKRLEFEENVDRLLQNDYESDEEIEQTQVKLDFYKDINDESWEHTYNREAIKTLDKKEYRNTTRHKRYDGVVIPGQRLRETTRFIEVRMSDYLIPDRLRKSFDFKKQPQLIVNDFMSSQTHHFLIEELNEQNYKGKMRYCLYIEEIQMEICFDRYRIDRAFFENKGEYLRLKIDGASELRPSLGIGDSIQVSDLFVSKTHKQVHEGIIHRVEMDGILVKFHNDFHYTHDRKDYRIEFFFSRAPLIRQQFALDQVTSKDGLGLDFLFPKENVIHNSLILNATLSKNENILINGVESDFYNKSLNIYQKKAVINVLRAESRPLPYIIYGPPGSGKTQTVVECIEQIAKKISWSRIIVAAPSNSAANLIVQKLVNYGRFKTNEFVRFVSYNQIISDAIPENIKQFCATIDIGHEKGDLYDSDKTEEGFPKLSKMKIIKYKICISTLSNLGPLMNIRFKREHFTHVIIDEAGQSVETETMIPLSFLSNRGQVILAGDPKQLNPIINSQVAKICGFEKSLLERLSEHKFYQPIYGPNKNEFDCKFVTKLKKNYRSLPSILKVYSKLFYDDELNPEINDENSREIKLLQSIEPILWNRSSANKKCGIYFVNVNGKNMRILGSTSLFNNQEAARLFLFTCKLKRLGISMKSVGIITPYALQVKALRKIINESMPDNCDAIKVGSVEEFQGQERDIILISTVRTTRTFTSNDPSQNTAGLGFLQSGKRTNVAISRARALLIVFGKEAILSHDENWKYLIEYTKENGTYVTENVITTL</sequence>
<dbReference type="InterPro" id="IPR041677">
    <property type="entry name" value="DNA2/NAM7_AAA_11"/>
</dbReference>
<dbReference type="InterPro" id="IPR049080">
    <property type="entry name" value="MOV-10-like_beta-barrel"/>
</dbReference>
<gene>
    <name evidence="13" type="ORF">PVAND_013365</name>
</gene>
<protein>
    <recommendedName>
        <fullName evidence="3">RNA helicase</fullName>
        <ecNumber evidence="3">3.6.4.13</ecNumber>
    </recommendedName>
</protein>
<evidence type="ECO:0000256" key="5">
    <source>
        <dbReference type="ARBA" id="ARBA00022741"/>
    </source>
</evidence>
<dbReference type="Pfam" id="PF21634">
    <property type="entry name" value="MOV-10_beta-barrel"/>
    <property type="match status" value="1"/>
</dbReference>
<dbReference type="Proteomes" id="UP001107558">
    <property type="component" value="Chromosome 1"/>
</dbReference>
<comment type="catalytic activity">
    <reaction evidence="9">
        <text>ATP + H2O = ADP + phosphate + H(+)</text>
        <dbReference type="Rhea" id="RHEA:13065"/>
        <dbReference type="ChEBI" id="CHEBI:15377"/>
        <dbReference type="ChEBI" id="CHEBI:15378"/>
        <dbReference type="ChEBI" id="CHEBI:30616"/>
        <dbReference type="ChEBI" id="CHEBI:43474"/>
        <dbReference type="ChEBI" id="CHEBI:456216"/>
        <dbReference type="EC" id="3.6.4.13"/>
    </reaction>
</comment>